<feature type="domain" description="MH2" evidence="3">
    <location>
        <begin position="177"/>
        <end position="342"/>
    </location>
</feature>
<dbReference type="InterPro" id="IPR017855">
    <property type="entry name" value="SMAD-like_dom_sf"/>
</dbReference>
<keyword evidence="2" id="KW-0804">Transcription</keyword>
<evidence type="ECO:0000313" key="5">
    <source>
        <dbReference type="Proteomes" id="UP001176940"/>
    </source>
</evidence>
<protein>
    <recommendedName>
        <fullName evidence="3">MH2 domain-containing protein</fullName>
    </recommendedName>
</protein>
<reference evidence="4" key="1">
    <citation type="submission" date="2023-07" db="EMBL/GenBank/DDBJ databases">
        <authorList>
            <person name="Stuckert A."/>
        </authorList>
    </citation>
    <scope>NUCLEOTIDE SEQUENCE</scope>
</reference>
<dbReference type="PROSITE" id="PS51076">
    <property type="entry name" value="MH2"/>
    <property type="match status" value="1"/>
</dbReference>
<keyword evidence="1" id="KW-0805">Transcription regulation</keyword>
<evidence type="ECO:0000256" key="2">
    <source>
        <dbReference type="ARBA" id="ARBA00023163"/>
    </source>
</evidence>
<evidence type="ECO:0000256" key="1">
    <source>
        <dbReference type="ARBA" id="ARBA00023015"/>
    </source>
</evidence>
<dbReference type="InterPro" id="IPR008984">
    <property type="entry name" value="SMAD_FHA_dom_sf"/>
</dbReference>
<evidence type="ECO:0000313" key="4">
    <source>
        <dbReference type="EMBL" id="CAJ0968881.1"/>
    </source>
</evidence>
<keyword evidence="5" id="KW-1185">Reference proteome</keyword>
<comment type="caution">
    <text evidence="4">The sequence shown here is derived from an EMBL/GenBank/DDBJ whole genome shotgun (WGS) entry which is preliminary data.</text>
</comment>
<dbReference type="SUPFAM" id="SSF49879">
    <property type="entry name" value="SMAD/FHA domain"/>
    <property type="match status" value="1"/>
</dbReference>
<sequence>MADDDVCDSSLKEIPQHNGILLIDQKEFDCQDLAKERGGGGSSIFFPLHSSSAIYLECREMQHSPMVDSTNLSHRDSMYLLSYVNAAVSFTCNQRQEQPGLKVKSYGPLLRRVVPKGCPKCKWVRRHLAGDQRLSWGAELENQFHFLRFYSVMPDGPENVLSLDTSLSLDSSKQGHWCSVAYWEHRTRVGRLYAVCQPSVSIFYDLPQGSGFCLGQLNLENRSEAASRTRGKIGLGIVLSKEPDGVWAYNRSDHPIFVNSPTLDSPTCRTLIVRKVMPGYSLKVFDYKKSCILQHLPAPPEYADGPYDPNSIRISFAKGWGPCYSRQMITSCPCWLEVLLGR</sequence>
<accession>A0ABN9MQ15</accession>
<name>A0ABN9MQ15_9NEOB</name>
<organism evidence="4 5">
    <name type="scientific">Ranitomeya imitator</name>
    <name type="common">mimic poison frog</name>
    <dbReference type="NCBI Taxonomy" id="111125"/>
    <lineage>
        <taxon>Eukaryota</taxon>
        <taxon>Metazoa</taxon>
        <taxon>Chordata</taxon>
        <taxon>Craniata</taxon>
        <taxon>Vertebrata</taxon>
        <taxon>Euteleostomi</taxon>
        <taxon>Amphibia</taxon>
        <taxon>Batrachia</taxon>
        <taxon>Anura</taxon>
        <taxon>Neobatrachia</taxon>
        <taxon>Hyloidea</taxon>
        <taxon>Dendrobatidae</taxon>
        <taxon>Dendrobatinae</taxon>
        <taxon>Ranitomeya</taxon>
    </lineage>
</organism>
<dbReference type="InterPro" id="IPR001132">
    <property type="entry name" value="SMAD_dom_Dwarfin-type"/>
</dbReference>
<dbReference type="PANTHER" id="PTHR13703">
    <property type="entry name" value="SMAD"/>
    <property type="match status" value="1"/>
</dbReference>
<dbReference type="Proteomes" id="UP001176940">
    <property type="component" value="Unassembled WGS sequence"/>
</dbReference>
<dbReference type="InterPro" id="IPR013790">
    <property type="entry name" value="Dwarfin"/>
</dbReference>
<dbReference type="SMART" id="SM00524">
    <property type="entry name" value="DWB"/>
    <property type="match status" value="1"/>
</dbReference>
<gene>
    <name evidence="4" type="ORF">RIMI_LOCUS23498939</name>
</gene>
<dbReference type="EMBL" id="CAUEEQ010079768">
    <property type="protein sequence ID" value="CAJ0968881.1"/>
    <property type="molecule type" value="Genomic_DNA"/>
</dbReference>
<proteinExistence type="predicted"/>
<dbReference type="Pfam" id="PF03166">
    <property type="entry name" value="MH2"/>
    <property type="match status" value="1"/>
</dbReference>
<dbReference type="Gene3D" id="2.60.200.10">
    <property type="match status" value="1"/>
</dbReference>
<dbReference type="PANTHER" id="PTHR13703:SF28">
    <property type="entry name" value="MOTHERS AGAINST DECAPENTAPLEGIC HOMOLOG 6"/>
    <property type="match status" value="1"/>
</dbReference>
<evidence type="ECO:0000259" key="3">
    <source>
        <dbReference type="PROSITE" id="PS51076"/>
    </source>
</evidence>
<dbReference type="CDD" id="cd10499">
    <property type="entry name" value="MH2_SMAD_6"/>
    <property type="match status" value="1"/>
</dbReference>